<dbReference type="AlphaFoldDB" id="X6P8K8"/>
<keyword evidence="1" id="KW-0175">Coiled coil</keyword>
<proteinExistence type="predicted"/>
<feature type="coiled-coil region" evidence="1">
    <location>
        <begin position="2"/>
        <end position="29"/>
    </location>
</feature>
<feature type="coiled-coil region" evidence="1">
    <location>
        <begin position="54"/>
        <end position="81"/>
    </location>
</feature>
<name>X6P8K8_RETFI</name>
<reference evidence="2 3" key="1">
    <citation type="journal article" date="2013" name="Curr. Biol.">
        <title>The Genome of the Foraminiferan Reticulomyxa filosa.</title>
        <authorList>
            <person name="Glockner G."/>
            <person name="Hulsmann N."/>
            <person name="Schleicher M."/>
            <person name="Noegel A.A."/>
            <person name="Eichinger L."/>
            <person name="Gallinger C."/>
            <person name="Pawlowski J."/>
            <person name="Sierra R."/>
            <person name="Euteneuer U."/>
            <person name="Pillet L."/>
            <person name="Moustafa A."/>
            <person name="Platzer M."/>
            <person name="Groth M."/>
            <person name="Szafranski K."/>
            <person name="Schliwa M."/>
        </authorList>
    </citation>
    <scope>NUCLEOTIDE SEQUENCE [LARGE SCALE GENOMIC DNA]</scope>
</reference>
<feature type="non-terminal residue" evidence="2">
    <location>
        <position position="1"/>
    </location>
</feature>
<organism evidence="2 3">
    <name type="scientific">Reticulomyxa filosa</name>
    <dbReference type="NCBI Taxonomy" id="46433"/>
    <lineage>
        <taxon>Eukaryota</taxon>
        <taxon>Sar</taxon>
        <taxon>Rhizaria</taxon>
        <taxon>Retaria</taxon>
        <taxon>Foraminifera</taxon>
        <taxon>Monothalamids</taxon>
        <taxon>Reticulomyxidae</taxon>
        <taxon>Reticulomyxa</taxon>
    </lineage>
</organism>
<evidence type="ECO:0000313" key="3">
    <source>
        <dbReference type="Proteomes" id="UP000023152"/>
    </source>
</evidence>
<dbReference type="EMBL" id="ASPP01002631">
    <property type="protein sequence ID" value="ETO34379.1"/>
    <property type="molecule type" value="Genomic_DNA"/>
</dbReference>
<keyword evidence="3" id="KW-1185">Reference proteome</keyword>
<dbReference type="Proteomes" id="UP000023152">
    <property type="component" value="Unassembled WGS sequence"/>
</dbReference>
<feature type="non-terminal residue" evidence="2">
    <location>
        <position position="139"/>
    </location>
</feature>
<accession>X6P8K8</accession>
<evidence type="ECO:0000256" key="1">
    <source>
        <dbReference type="SAM" id="Coils"/>
    </source>
</evidence>
<protein>
    <submittedName>
        <fullName evidence="2">Uncharacterized protein</fullName>
    </submittedName>
</protein>
<evidence type="ECO:0000313" key="2">
    <source>
        <dbReference type="EMBL" id="ETO34379.1"/>
    </source>
</evidence>
<gene>
    <name evidence="2" type="ORF">RFI_02715</name>
</gene>
<comment type="caution">
    <text evidence="2">The sequence shown here is derived from an EMBL/GenBank/DDBJ whole genome shotgun (WGS) entry which is preliminary data.</text>
</comment>
<sequence>ELSELEQQMQALRQQKDEIETRLKGELVEMERQHHSQVKVLQREKEEYITATTSAELNDTTNELQLQIEQLKHENSKHQASIDVRYFFFLFNKNSSRNETIAGSFGKEVARWSVRSRGGKVCIEQECEALQMQLTQTRQ</sequence>